<reference evidence="2" key="1">
    <citation type="journal article" date="2017" name="Nat. Microbiol.">
        <title>Global analysis of biosynthetic gene clusters reveals vast potential of secondary metabolite production in Penicillium species.</title>
        <authorList>
            <person name="Nielsen J.C."/>
            <person name="Grijseels S."/>
            <person name="Prigent S."/>
            <person name="Ji B."/>
            <person name="Dainat J."/>
            <person name="Nielsen K.F."/>
            <person name="Frisvad J.C."/>
            <person name="Workman M."/>
            <person name="Nielsen J."/>
        </authorList>
    </citation>
    <scope>NUCLEOTIDE SEQUENCE [LARGE SCALE GENOMIC DNA]</scope>
    <source>
        <strain evidence="2">IBT 14082</strain>
    </source>
</reference>
<protein>
    <submittedName>
        <fullName evidence="1">Uncharacterized protein</fullName>
    </submittedName>
</protein>
<dbReference type="OrthoDB" id="4332097at2759"/>
<proteinExistence type="predicted"/>
<evidence type="ECO:0000313" key="1">
    <source>
        <dbReference type="EMBL" id="OQE13020.1"/>
    </source>
</evidence>
<keyword evidence="2" id="KW-1185">Reference proteome</keyword>
<evidence type="ECO:0000313" key="2">
    <source>
        <dbReference type="Proteomes" id="UP000191342"/>
    </source>
</evidence>
<name>A0A1V6SGW8_9EURO</name>
<comment type="caution">
    <text evidence="1">The sequence shown here is derived from an EMBL/GenBank/DDBJ whole genome shotgun (WGS) entry which is preliminary data.</text>
</comment>
<sequence>MQTFPFITHQILFSCDTSPAQLHIPIFSNNAFYKGKLDTNTDYATENEVIILATNGGFRQGSTAVISGQFTKAANGTPKSNYSIAGTITKLAKDKIELFVGEDQYYWFVGTVSGDKITLTMKSQELADYGKAELSLFYSET</sequence>
<accession>A0A1V6SGW8</accession>
<dbReference type="AlphaFoldDB" id="A0A1V6SGW8"/>
<dbReference type="Proteomes" id="UP000191342">
    <property type="component" value="Unassembled WGS sequence"/>
</dbReference>
<gene>
    <name evidence="1" type="ORF">PENFLA_c057G04450</name>
</gene>
<organism evidence="1 2">
    <name type="scientific">Penicillium flavigenum</name>
    <dbReference type="NCBI Taxonomy" id="254877"/>
    <lineage>
        <taxon>Eukaryota</taxon>
        <taxon>Fungi</taxon>
        <taxon>Dikarya</taxon>
        <taxon>Ascomycota</taxon>
        <taxon>Pezizomycotina</taxon>
        <taxon>Eurotiomycetes</taxon>
        <taxon>Eurotiomycetidae</taxon>
        <taxon>Eurotiales</taxon>
        <taxon>Aspergillaceae</taxon>
        <taxon>Penicillium</taxon>
    </lineage>
</organism>
<dbReference type="EMBL" id="MLQL01000057">
    <property type="protein sequence ID" value="OQE13020.1"/>
    <property type="molecule type" value="Genomic_DNA"/>
</dbReference>